<gene>
    <name evidence="1" type="ORF">QYM36_013033</name>
</gene>
<dbReference type="GO" id="GO:0071230">
    <property type="term" value="P:cellular response to amino acid stimulus"/>
    <property type="evidence" value="ECO:0007669"/>
    <property type="project" value="TreeGrafter"/>
</dbReference>
<dbReference type="EMBL" id="JAVRJZ010000017">
    <property type="protein sequence ID" value="KAK2709231.1"/>
    <property type="molecule type" value="Genomic_DNA"/>
</dbReference>
<comment type="caution">
    <text evidence="1">The sequence shown here is derived from an EMBL/GenBank/DDBJ whole genome shotgun (WGS) entry which is preliminary data.</text>
</comment>
<evidence type="ECO:0000313" key="1">
    <source>
        <dbReference type="EMBL" id="KAK2709231.1"/>
    </source>
</evidence>
<dbReference type="PANTHER" id="PTHR12848:SF16">
    <property type="entry name" value="REGULATORY-ASSOCIATED PROTEIN OF MTOR"/>
    <property type="match status" value="1"/>
</dbReference>
<dbReference type="InterPro" id="IPR015943">
    <property type="entry name" value="WD40/YVTN_repeat-like_dom_sf"/>
</dbReference>
<dbReference type="Pfam" id="PF00400">
    <property type="entry name" value="WD40"/>
    <property type="match status" value="3"/>
</dbReference>
<dbReference type="GO" id="GO:0009267">
    <property type="term" value="P:cellular response to starvation"/>
    <property type="evidence" value="ECO:0007669"/>
    <property type="project" value="TreeGrafter"/>
</dbReference>
<dbReference type="GO" id="GO:0030674">
    <property type="term" value="F:protein-macromolecule adaptor activity"/>
    <property type="evidence" value="ECO:0007669"/>
    <property type="project" value="TreeGrafter"/>
</dbReference>
<protein>
    <submittedName>
        <fullName evidence="1">Uncharacterized protein</fullName>
    </submittedName>
</protein>
<dbReference type="GO" id="GO:0038202">
    <property type="term" value="P:TORC1 signaling"/>
    <property type="evidence" value="ECO:0007669"/>
    <property type="project" value="TreeGrafter"/>
</dbReference>
<dbReference type="InterPro" id="IPR036322">
    <property type="entry name" value="WD40_repeat_dom_sf"/>
</dbReference>
<dbReference type="GO" id="GO:0010506">
    <property type="term" value="P:regulation of autophagy"/>
    <property type="evidence" value="ECO:0007669"/>
    <property type="project" value="TreeGrafter"/>
</dbReference>
<proteinExistence type="predicted"/>
<accession>A0AA88HP49</accession>
<dbReference type="AlphaFoldDB" id="A0AA88HP49"/>
<dbReference type="SUPFAM" id="SSF50978">
    <property type="entry name" value="WD40 repeat-like"/>
    <property type="match status" value="1"/>
</dbReference>
<dbReference type="Gene3D" id="2.130.10.10">
    <property type="entry name" value="YVTN repeat-like/Quinoprotein amine dehydrogenase"/>
    <property type="match status" value="2"/>
</dbReference>
<dbReference type="SMART" id="SM00320">
    <property type="entry name" value="WD40"/>
    <property type="match status" value="7"/>
</dbReference>
<organism evidence="1 2">
    <name type="scientific">Artemia franciscana</name>
    <name type="common">Brine shrimp</name>
    <name type="synonym">Artemia sanfranciscana</name>
    <dbReference type="NCBI Taxonomy" id="6661"/>
    <lineage>
        <taxon>Eukaryota</taxon>
        <taxon>Metazoa</taxon>
        <taxon>Ecdysozoa</taxon>
        <taxon>Arthropoda</taxon>
        <taxon>Crustacea</taxon>
        <taxon>Branchiopoda</taxon>
        <taxon>Anostraca</taxon>
        <taxon>Artemiidae</taxon>
        <taxon>Artemia</taxon>
    </lineage>
</organism>
<evidence type="ECO:0000313" key="2">
    <source>
        <dbReference type="Proteomes" id="UP001187531"/>
    </source>
</evidence>
<name>A0AA88HP49_ARTSF</name>
<dbReference type="GO" id="GO:0005737">
    <property type="term" value="C:cytoplasm"/>
    <property type="evidence" value="ECO:0007669"/>
    <property type="project" value="TreeGrafter"/>
</dbReference>
<dbReference type="InterPro" id="IPR001680">
    <property type="entry name" value="WD40_rpt"/>
</dbReference>
<dbReference type="PANTHER" id="PTHR12848">
    <property type="entry name" value="REGULATORY-ASSOCIATED PROTEIN OF MTOR"/>
    <property type="match status" value="1"/>
</dbReference>
<sequence>MQTWFNTKYYCSALTLVTAVTVLDLASSGLRDSYEKGLNARIAEEARPVSISSSEDPNLARPTLETDFIKESCNHFNQPLLEMIDEDKDSMEHYIRDWKFFKNCKIRTGIYEEVRKLSTSRLEEQIFLQKNPYQPTALRFHPYYPWLAVADKSGCSFWDFDTNMRFAYISNQRDARITAADFVNAHDNTLIMLGSDDGSVKIWKENRIINGSFGNESLDKPLLSETTGTSLVTAWQCLPELVPSTRGSGMVLHWDQLRELLIASGDVKIIRLWDANVELKLGDIPTGLDGCVTQISSDRSSGQMILAGFSNGSVGLYDRRKKPQQSQVISWKEHSRWILDSAFLSTSAAGTHIISGSISGEVRIFDVRKSSSVYTLKATSGMTAMTIHPGTDLFACASVNQTVNIYNGRGLVVGCVKFHEGFMGSRISSVASMAFNPYKLQLASGSVDSTIAVFSTGKSIRK</sequence>
<dbReference type="GO" id="GO:0030307">
    <property type="term" value="P:positive regulation of cell growth"/>
    <property type="evidence" value="ECO:0007669"/>
    <property type="project" value="TreeGrafter"/>
</dbReference>
<reference evidence="1" key="1">
    <citation type="submission" date="2023-07" db="EMBL/GenBank/DDBJ databases">
        <title>Chromosome-level genome assembly of Artemia franciscana.</title>
        <authorList>
            <person name="Jo E."/>
        </authorList>
    </citation>
    <scope>NUCLEOTIDE SEQUENCE</scope>
    <source>
        <tissue evidence="1">Whole body</tissue>
    </source>
</reference>
<dbReference type="GO" id="GO:0031931">
    <property type="term" value="C:TORC1 complex"/>
    <property type="evidence" value="ECO:0007669"/>
    <property type="project" value="InterPro"/>
</dbReference>
<keyword evidence="2" id="KW-1185">Reference proteome</keyword>
<dbReference type="Proteomes" id="UP001187531">
    <property type="component" value="Unassembled WGS sequence"/>
</dbReference>
<dbReference type="InterPro" id="IPR004083">
    <property type="entry name" value="Raptor"/>
</dbReference>